<dbReference type="Proteomes" id="UP000032361">
    <property type="component" value="Unassembled WGS sequence"/>
</dbReference>
<dbReference type="STRING" id="1382798.PK35_08290"/>
<accession>A0A0D7W1G5</accession>
<sequence length="226" mass="26632">MNLQAHYLSLYNHAISVYKNDTYEVDNNIDSELDNRYGITLLIRPPKEIKAQISSFLNDLKRIESNQYFYPETDIHITVMSIISCYNDFNLSNINLEEYIAIIEKSLVDIASFNIQFKGLTASPSCLMIQGFLDDNTLKLIRNNLRNHFKNSNLEHSIDKRYAIQTAHSTIFRLRHNFNNKTDFINKIETYKTHNFGKFTVNQLELVYNDWYQRDAKVKTLHCFKL</sequence>
<evidence type="ECO:0000313" key="1">
    <source>
        <dbReference type="EMBL" id="KJD32965.1"/>
    </source>
</evidence>
<name>A0A0D7W1G5_9FLAO</name>
<dbReference type="AlphaFoldDB" id="A0A0D7W1G5"/>
<dbReference type="Gene3D" id="3.90.1140.10">
    <property type="entry name" value="Cyclic phosphodiesterase"/>
    <property type="match status" value="1"/>
</dbReference>
<organism evidence="1 2">
    <name type="scientific">Neotamlana nanhaiensis</name>
    <dbReference type="NCBI Taxonomy" id="1382798"/>
    <lineage>
        <taxon>Bacteria</taxon>
        <taxon>Pseudomonadati</taxon>
        <taxon>Bacteroidota</taxon>
        <taxon>Flavobacteriia</taxon>
        <taxon>Flavobacteriales</taxon>
        <taxon>Flavobacteriaceae</taxon>
        <taxon>Neotamlana</taxon>
    </lineage>
</organism>
<evidence type="ECO:0000313" key="2">
    <source>
        <dbReference type="Proteomes" id="UP000032361"/>
    </source>
</evidence>
<dbReference type="InterPro" id="IPR009097">
    <property type="entry name" value="Cyclic_Pdiesterase"/>
</dbReference>
<proteinExistence type="predicted"/>
<comment type="caution">
    <text evidence="1">The sequence shown here is derived from an EMBL/GenBank/DDBJ whole genome shotgun (WGS) entry which is preliminary data.</text>
</comment>
<gene>
    <name evidence="1" type="ORF">PK35_08290</name>
</gene>
<dbReference type="SUPFAM" id="SSF55144">
    <property type="entry name" value="LigT-like"/>
    <property type="match status" value="1"/>
</dbReference>
<dbReference type="OrthoDB" id="2326088at2"/>
<dbReference type="RefSeq" id="WP_044626238.1">
    <property type="nucleotide sequence ID" value="NZ_JTDV01000005.1"/>
</dbReference>
<protein>
    <submittedName>
        <fullName evidence="1">Mutarotase</fullName>
    </submittedName>
</protein>
<dbReference type="EMBL" id="JTDV01000005">
    <property type="protein sequence ID" value="KJD32965.1"/>
    <property type="molecule type" value="Genomic_DNA"/>
</dbReference>
<dbReference type="PATRIC" id="fig|1382798.3.peg.3004"/>
<reference evidence="1 2" key="1">
    <citation type="journal article" date="2015" name="Antonie Van Leeuwenhoek">
        <title>Tamlana nanhaiensis sp. nov., isolated from surface seawater collected from the South China Sea.</title>
        <authorList>
            <person name="Liu X."/>
            <person name="Lai Q."/>
            <person name="Du Y."/>
            <person name="Li G."/>
            <person name="Sun F."/>
            <person name="Shao Z."/>
        </authorList>
    </citation>
    <scope>NUCLEOTIDE SEQUENCE [LARGE SCALE GENOMIC DNA]</scope>
    <source>
        <strain evidence="1 2">FHC16</strain>
    </source>
</reference>
<keyword evidence="2" id="KW-1185">Reference proteome</keyword>